<evidence type="ECO:0000313" key="1">
    <source>
        <dbReference type="EMBL" id="RIB19776.1"/>
    </source>
</evidence>
<protein>
    <submittedName>
        <fullName evidence="1">Uncharacterized protein</fullName>
    </submittedName>
</protein>
<dbReference type="AlphaFoldDB" id="A0A397VKS4"/>
<dbReference type="OrthoDB" id="2418574at2759"/>
<accession>A0A397VKS4</accession>
<sequence>MHMGLCTGQASAWTWDTRGYPWKTTQGCTSGNKDIDDCIREFQLKATEDEDVIKWIPFNRLNNIQKSRVLHGFQDSLNSLKEVTCAPGWSCRLTWVTRRFTRQVTQVAFF</sequence>
<dbReference type="EMBL" id="QKWP01000454">
    <property type="protein sequence ID" value="RIB19776.1"/>
    <property type="molecule type" value="Genomic_DNA"/>
</dbReference>
<gene>
    <name evidence="1" type="ORF">C2G38_2035789</name>
</gene>
<dbReference type="Proteomes" id="UP000266673">
    <property type="component" value="Unassembled WGS sequence"/>
</dbReference>
<name>A0A397VKS4_9GLOM</name>
<comment type="caution">
    <text evidence="1">The sequence shown here is derived from an EMBL/GenBank/DDBJ whole genome shotgun (WGS) entry which is preliminary data.</text>
</comment>
<organism evidence="1 2">
    <name type="scientific">Gigaspora rosea</name>
    <dbReference type="NCBI Taxonomy" id="44941"/>
    <lineage>
        <taxon>Eukaryota</taxon>
        <taxon>Fungi</taxon>
        <taxon>Fungi incertae sedis</taxon>
        <taxon>Mucoromycota</taxon>
        <taxon>Glomeromycotina</taxon>
        <taxon>Glomeromycetes</taxon>
        <taxon>Diversisporales</taxon>
        <taxon>Gigasporaceae</taxon>
        <taxon>Gigaspora</taxon>
    </lineage>
</organism>
<keyword evidence="2" id="KW-1185">Reference proteome</keyword>
<evidence type="ECO:0000313" key="2">
    <source>
        <dbReference type="Proteomes" id="UP000266673"/>
    </source>
</evidence>
<proteinExistence type="predicted"/>
<reference evidence="1 2" key="1">
    <citation type="submission" date="2018-06" db="EMBL/GenBank/DDBJ databases">
        <title>Comparative genomics reveals the genomic features of Rhizophagus irregularis, R. cerebriforme, R. diaphanum and Gigaspora rosea, and their symbiotic lifestyle signature.</title>
        <authorList>
            <person name="Morin E."/>
            <person name="San Clemente H."/>
            <person name="Chen E.C.H."/>
            <person name="De La Providencia I."/>
            <person name="Hainaut M."/>
            <person name="Kuo A."/>
            <person name="Kohler A."/>
            <person name="Murat C."/>
            <person name="Tang N."/>
            <person name="Roy S."/>
            <person name="Loubradou J."/>
            <person name="Henrissat B."/>
            <person name="Grigoriev I.V."/>
            <person name="Corradi N."/>
            <person name="Roux C."/>
            <person name="Martin F.M."/>
        </authorList>
    </citation>
    <scope>NUCLEOTIDE SEQUENCE [LARGE SCALE GENOMIC DNA]</scope>
    <source>
        <strain evidence="1 2">DAOM 194757</strain>
    </source>
</reference>